<gene>
    <name evidence="2" type="ORF">PCOR1329_LOCUS5357</name>
</gene>
<dbReference type="EMBL" id="CAUYUJ010001412">
    <property type="protein sequence ID" value="CAK0795805.1"/>
    <property type="molecule type" value="Genomic_DNA"/>
</dbReference>
<comment type="caution">
    <text evidence="2">The sequence shown here is derived from an EMBL/GenBank/DDBJ whole genome shotgun (WGS) entry which is preliminary data.</text>
</comment>
<feature type="compositionally biased region" description="Basic and acidic residues" evidence="1">
    <location>
        <begin position="529"/>
        <end position="538"/>
    </location>
</feature>
<evidence type="ECO:0000313" key="2">
    <source>
        <dbReference type="EMBL" id="CAK0795805.1"/>
    </source>
</evidence>
<dbReference type="Proteomes" id="UP001189429">
    <property type="component" value="Unassembled WGS sequence"/>
</dbReference>
<organism evidence="2 3">
    <name type="scientific">Prorocentrum cordatum</name>
    <dbReference type="NCBI Taxonomy" id="2364126"/>
    <lineage>
        <taxon>Eukaryota</taxon>
        <taxon>Sar</taxon>
        <taxon>Alveolata</taxon>
        <taxon>Dinophyceae</taxon>
        <taxon>Prorocentrales</taxon>
        <taxon>Prorocentraceae</taxon>
        <taxon>Prorocentrum</taxon>
    </lineage>
</organism>
<keyword evidence="3" id="KW-1185">Reference proteome</keyword>
<sequence length="544" mass="58993">MATAAPADDNLSFEPCEGRADQRISVFRGSTVVMLTDIDLLNERRAPSKDFDRLQAVEAGWCLPFPILAAMKQNSHYKALLSEFVRTRKDCGTLLPRIEDPTQKMSAATDFKLNDDMGPIMQAWGLCKEARGKVRQGQGVKLRSFVKRATLQVVDGVAEQIEQGSFAREKLMDLKELLEVTGDMSFNLPRGDYFGSFISRVQKGGSIDNQCAMVIKSIGLFPVDAERGARSRDIASTTAQLKADGEFGLSIPPPELVQGIDAFTKQMFQTMGTGEDFNVTEGACSYIGSARGLCVGPLGARPGMTDEQTGMQQSFSKLTKLWWGFQTAVDYRRFGSSAEEILQTEEGVLKLRNSAGAVAAFVEARPKIRMEFASRWRGQLVDKVLAASSAAEKEFPRVLINGAEKGVWGADAGNLTAATEWLEVAAGSLFKNVRPSTIKSAMEAVSTTYAAAKQTRDLFGDEGQARSDAMLAIKAQMGRAAVTNAERSPLVCCRDSGGAPLKLKRGLKHHMGALSESQVLLAPPTSRGISEEKAEVSKRKGAAH</sequence>
<proteinExistence type="predicted"/>
<evidence type="ECO:0000256" key="1">
    <source>
        <dbReference type="SAM" id="MobiDB-lite"/>
    </source>
</evidence>
<accession>A0ABN9PS19</accession>
<feature type="region of interest" description="Disordered" evidence="1">
    <location>
        <begin position="523"/>
        <end position="544"/>
    </location>
</feature>
<name>A0ABN9PS19_9DINO</name>
<evidence type="ECO:0000313" key="3">
    <source>
        <dbReference type="Proteomes" id="UP001189429"/>
    </source>
</evidence>
<reference evidence="2" key="1">
    <citation type="submission" date="2023-10" db="EMBL/GenBank/DDBJ databases">
        <authorList>
            <person name="Chen Y."/>
            <person name="Shah S."/>
            <person name="Dougan E. K."/>
            <person name="Thang M."/>
            <person name="Chan C."/>
        </authorList>
    </citation>
    <scope>NUCLEOTIDE SEQUENCE [LARGE SCALE GENOMIC DNA]</scope>
</reference>
<protein>
    <submittedName>
        <fullName evidence="2">Uncharacterized protein</fullName>
    </submittedName>
</protein>